<gene>
    <name evidence="5" type="ORF">DSM5745_08634</name>
</gene>
<feature type="repeat" description="ANK" evidence="3">
    <location>
        <begin position="86"/>
        <end position="118"/>
    </location>
</feature>
<protein>
    <submittedName>
        <fullName evidence="5">Uncharacterized protein</fullName>
    </submittedName>
</protein>
<organism evidence="5 6">
    <name type="scientific">Aspergillus mulundensis</name>
    <dbReference type="NCBI Taxonomy" id="1810919"/>
    <lineage>
        <taxon>Eukaryota</taxon>
        <taxon>Fungi</taxon>
        <taxon>Dikarya</taxon>
        <taxon>Ascomycota</taxon>
        <taxon>Pezizomycotina</taxon>
        <taxon>Eurotiomycetes</taxon>
        <taxon>Eurotiomycetidae</taxon>
        <taxon>Eurotiales</taxon>
        <taxon>Aspergillaceae</taxon>
        <taxon>Aspergillus</taxon>
        <taxon>Aspergillus subgen. Nidulantes</taxon>
    </lineage>
</organism>
<sequence>MSIIRLPNELVQIIIQHITTDRDIYAFIRANRKLFSFGKHLLYRNNARNNNSSCLIWAATYGKVDTILYALSVGQANVDTPTRLWAKTTPLLAAVRSGQLDAAKALIEQGADVNKGDFMNTTPLSQAAQNRQRNFERLVLCLSQSQPGPSPPVGSFQRSPTSPF</sequence>
<dbReference type="SMART" id="SM00248">
    <property type="entry name" value="ANK"/>
    <property type="match status" value="2"/>
</dbReference>
<evidence type="ECO:0000256" key="3">
    <source>
        <dbReference type="PROSITE-ProRule" id="PRU00023"/>
    </source>
</evidence>
<evidence type="ECO:0000256" key="1">
    <source>
        <dbReference type="ARBA" id="ARBA00022737"/>
    </source>
</evidence>
<dbReference type="RefSeq" id="XP_026600663.1">
    <property type="nucleotide sequence ID" value="XM_026750650.1"/>
</dbReference>
<evidence type="ECO:0000313" key="6">
    <source>
        <dbReference type="Proteomes" id="UP000256690"/>
    </source>
</evidence>
<dbReference type="Gene3D" id="1.25.40.20">
    <property type="entry name" value="Ankyrin repeat-containing domain"/>
    <property type="match status" value="1"/>
</dbReference>
<name>A0A3D8R4Y6_9EURO</name>
<dbReference type="GeneID" id="38119004"/>
<evidence type="ECO:0000256" key="4">
    <source>
        <dbReference type="SAM" id="MobiDB-lite"/>
    </source>
</evidence>
<dbReference type="STRING" id="1810919.A0A3D8R4Y6"/>
<dbReference type="Proteomes" id="UP000256690">
    <property type="component" value="Unassembled WGS sequence"/>
</dbReference>
<dbReference type="PANTHER" id="PTHR24189">
    <property type="entry name" value="MYOTROPHIN"/>
    <property type="match status" value="1"/>
</dbReference>
<feature type="region of interest" description="Disordered" evidence="4">
    <location>
        <begin position="144"/>
        <end position="164"/>
    </location>
</feature>
<dbReference type="SUPFAM" id="SSF48403">
    <property type="entry name" value="Ankyrin repeat"/>
    <property type="match status" value="1"/>
</dbReference>
<accession>A0A3D8R4Y6</accession>
<dbReference type="Pfam" id="PF12796">
    <property type="entry name" value="Ank_2"/>
    <property type="match status" value="1"/>
</dbReference>
<dbReference type="EMBL" id="PVWQ01000011">
    <property type="protein sequence ID" value="RDW68874.1"/>
    <property type="molecule type" value="Genomic_DNA"/>
</dbReference>
<dbReference type="PROSITE" id="PS50297">
    <property type="entry name" value="ANK_REP_REGION"/>
    <property type="match status" value="1"/>
</dbReference>
<keyword evidence="6" id="KW-1185">Reference proteome</keyword>
<proteinExistence type="predicted"/>
<dbReference type="OrthoDB" id="366390at2759"/>
<keyword evidence="1" id="KW-0677">Repeat</keyword>
<dbReference type="PROSITE" id="PS50088">
    <property type="entry name" value="ANK_REPEAT"/>
    <property type="match status" value="1"/>
</dbReference>
<dbReference type="PANTHER" id="PTHR24189:SF50">
    <property type="entry name" value="ANKYRIN REPEAT AND SOCS BOX PROTEIN 2"/>
    <property type="match status" value="1"/>
</dbReference>
<dbReference type="InterPro" id="IPR036770">
    <property type="entry name" value="Ankyrin_rpt-contain_sf"/>
</dbReference>
<evidence type="ECO:0000313" key="5">
    <source>
        <dbReference type="EMBL" id="RDW68874.1"/>
    </source>
</evidence>
<dbReference type="InterPro" id="IPR050745">
    <property type="entry name" value="Multifunctional_regulatory"/>
</dbReference>
<comment type="caution">
    <text evidence="5">The sequence shown here is derived from an EMBL/GenBank/DDBJ whole genome shotgun (WGS) entry which is preliminary data.</text>
</comment>
<reference evidence="5 6" key="1">
    <citation type="journal article" date="2018" name="IMA Fungus">
        <title>IMA Genome-F 9: Draft genome sequence of Annulohypoxylon stygium, Aspergillus mulundensis, Berkeleyomyces basicola (syn. Thielaviopsis basicola), Ceratocystis smalleyi, two Cercospora beticola strains, Coleophoma cylindrospora, Fusarium fracticaudum, Phialophora cf. hyalina, and Morchella septimelata.</title>
        <authorList>
            <person name="Wingfield B.D."/>
            <person name="Bills G.F."/>
            <person name="Dong Y."/>
            <person name="Huang W."/>
            <person name="Nel W.J."/>
            <person name="Swalarsk-Parry B.S."/>
            <person name="Vaghefi N."/>
            <person name="Wilken P.M."/>
            <person name="An Z."/>
            <person name="de Beer Z.W."/>
            <person name="De Vos L."/>
            <person name="Chen L."/>
            <person name="Duong T.A."/>
            <person name="Gao Y."/>
            <person name="Hammerbacher A."/>
            <person name="Kikkert J.R."/>
            <person name="Li Y."/>
            <person name="Li H."/>
            <person name="Li K."/>
            <person name="Li Q."/>
            <person name="Liu X."/>
            <person name="Ma X."/>
            <person name="Naidoo K."/>
            <person name="Pethybridge S.J."/>
            <person name="Sun J."/>
            <person name="Steenkamp E.T."/>
            <person name="van der Nest M.A."/>
            <person name="van Wyk S."/>
            <person name="Wingfield M.J."/>
            <person name="Xiong C."/>
            <person name="Yue Q."/>
            <person name="Zhang X."/>
        </authorList>
    </citation>
    <scope>NUCLEOTIDE SEQUENCE [LARGE SCALE GENOMIC DNA]</scope>
    <source>
        <strain evidence="5 6">DSM 5745</strain>
    </source>
</reference>
<evidence type="ECO:0000256" key="2">
    <source>
        <dbReference type="ARBA" id="ARBA00023043"/>
    </source>
</evidence>
<keyword evidence="2 3" id="KW-0040">ANK repeat</keyword>
<dbReference type="AlphaFoldDB" id="A0A3D8R4Y6"/>
<dbReference type="InterPro" id="IPR002110">
    <property type="entry name" value="Ankyrin_rpt"/>
</dbReference>